<feature type="domain" description="Nucleoside phosphorylase" evidence="2">
    <location>
        <begin position="538"/>
        <end position="615"/>
    </location>
</feature>
<reference evidence="3" key="1">
    <citation type="submission" date="2021-03" db="EMBL/GenBank/DDBJ databases">
        <authorList>
            <person name="Tagirdzhanova G."/>
        </authorList>
    </citation>
    <scope>NUCLEOTIDE SEQUENCE</scope>
</reference>
<dbReference type="Gene3D" id="3.40.50.1580">
    <property type="entry name" value="Nucleoside phosphorylase domain"/>
    <property type="match status" value="1"/>
</dbReference>
<dbReference type="EMBL" id="CAJPDQ010000014">
    <property type="protein sequence ID" value="CAF9919189.1"/>
    <property type="molecule type" value="Genomic_DNA"/>
</dbReference>
<dbReference type="OrthoDB" id="1577640at2759"/>
<dbReference type="InterPro" id="IPR000845">
    <property type="entry name" value="Nucleoside_phosphorylase_d"/>
</dbReference>
<gene>
    <name evidence="3" type="ORF">GOMPHAMPRED_001702</name>
</gene>
<dbReference type="GO" id="GO:0009116">
    <property type="term" value="P:nucleoside metabolic process"/>
    <property type="evidence" value="ECO:0007669"/>
    <property type="project" value="InterPro"/>
</dbReference>
<feature type="region of interest" description="Disordered" evidence="1">
    <location>
        <begin position="285"/>
        <end position="308"/>
    </location>
</feature>
<dbReference type="Proteomes" id="UP000664169">
    <property type="component" value="Unassembled WGS sequence"/>
</dbReference>
<dbReference type="GO" id="GO:0003824">
    <property type="term" value="F:catalytic activity"/>
    <property type="evidence" value="ECO:0007669"/>
    <property type="project" value="InterPro"/>
</dbReference>
<comment type="caution">
    <text evidence="3">The sequence shown here is derived from an EMBL/GenBank/DDBJ whole genome shotgun (WGS) entry which is preliminary data.</text>
</comment>
<dbReference type="SUPFAM" id="SSF53167">
    <property type="entry name" value="Purine and uridine phosphorylases"/>
    <property type="match status" value="1"/>
</dbReference>
<dbReference type="PANTHER" id="PTHR46082">
    <property type="entry name" value="ATP/GTP-BINDING PROTEIN-RELATED"/>
    <property type="match status" value="1"/>
</dbReference>
<proteinExistence type="predicted"/>
<dbReference type="InterPro" id="IPR053137">
    <property type="entry name" value="NLR-like"/>
</dbReference>
<dbReference type="InterPro" id="IPR035994">
    <property type="entry name" value="Nucleoside_phosphorylase_sf"/>
</dbReference>
<accession>A0A8H3F745</accession>
<dbReference type="PANTHER" id="PTHR46082:SF11">
    <property type="entry name" value="AAA+ ATPASE DOMAIN-CONTAINING PROTEIN-RELATED"/>
    <property type="match status" value="1"/>
</dbReference>
<evidence type="ECO:0000259" key="2">
    <source>
        <dbReference type="Pfam" id="PF01048"/>
    </source>
</evidence>
<sequence length="639" mass="70754">MVPKYNEGTRPKLRLRNPAWTQGRSKEQYADLNSSCNNILPGNNNLISYSLGQAEASLCFQEGDCCWGSWKQQKAAILHFFTSLYKPQGFKLASLTTELSFHEQDPHTLEAINSSFQASRKVYILEKPAPRLVVSTASQARGKAGSATKSNIHWSSEEKGSWRYSSFWKGDGQRFTTAIWDWKADPSHPRCEEIGNLHGGILISHDGQPIYIRCRLDGRLLGPSIGIWETTRRILRFGEAPGNGYQCFRLTPSSDQDLNLEHSAAELDGKVVNLILDTSDKQLSNYLPSTNSTPLASNKQLDDSKGTELQTTELEKPEVFTHDDYRVAIICALPKELFAVRSLFDRRHPTIVVPEHDTNHYAFGTISGHTIVAASLPSGIYGTCSAANVASQLRSSFAKIQFCLLVGIGGGVPSERHDIRLGDVVVSHPTGPYPGIVKYDFGKAMDDGIFQRTGTLRGPPPFLLSAISDLNSDPDLDMEPLKQYLEKIAARKPEYRFPGVQSDILFASAYSHAELGQRSGFCNDCKCPVVPRLPRTNTQPQIHYGLIASGDQVMKSARLRDEIARKYNALCFEMEAAGIVNVIPCLTIRGVCDYSDSHKDEIWQEYASASAAAYAKVLLSHIRSSFDTRENRTSAAPSI</sequence>
<evidence type="ECO:0000313" key="3">
    <source>
        <dbReference type="EMBL" id="CAF9919189.1"/>
    </source>
</evidence>
<feature type="compositionally biased region" description="Polar residues" evidence="1">
    <location>
        <begin position="285"/>
        <end position="299"/>
    </location>
</feature>
<dbReference type="AlphaFoldDB" id="A0A8H3F745"/>
<protein>
    <recommendedName>
        <fullName evidence="2">Nucleoside phosphorylase domain-containing protein</fullName>
    </recommendedName>
</protein>
<evidence type="ECO:0000256" key="1">
    <source>
        <dbReference type="SAM" id="MobiDB-lite"/>
    </source>
</evidence>
<dbReference type="Pfam" id="PF01048">
    <property type="entry name" value="PNP_UDP_1"/>
    <property type="match status" value="1"/>
</dbReference>
<evidence type="ECO:0000313" key="4">
    <source>
        <dbReference type="Proteomes" id="UP000664169"/>
    </source>
</evidence>
<name>A0A8H3F745_9LECA</name>
<keyword evidence="4" id="KW-1185">Reference proteome</keyword>
<organism evidence="3 4">
    <name type="scientific">Gomphillus americanus</name>
    <dbReference type="NCBI Taxonomy" id="1940652"/>
    <lineage>
        <taxon>Eukaryota</taxon>
        <taxon>Fungi</taxon>
        <taxon>Dikarya</taxon>
        <taxon>Ascomycota</taxon>
        <taxon>Pezizomycotina</taxon>
        <taxon>Lecanoromycetes</taxon>
        <taxon>OSLEUM clade</taxon>
        <taxon>Ostropomycetidae</taxon>
        <taxon>Ostropales</taxon>
        <taxon>Graphidaceae</taxon>
        <taxon>Gomphilloideae</taxon>
        <taxon>Gomphillus</taxon>
    </lineage>
</organism>